<dbReference type="EMBL" id="WIPF01000164">
    <property type="protein sequence ID" value="KAF3202688.1"/>
    <property type="molecule type" value="Genomic_DNA"/>
</dbReference>
<dbReference type="AlphaFoldDB" id="A0A6G1ML78"/>
<evidence type="ECO:0000313" key="1">
    <source>
        <dbReference type="EMBL" id="KAF3202688.1"/>
    </source>
</evidence>
<organism evidence="1 3">
    <name type="scientific">Orbilia oligospora</name>
    <name type="common">Nematode-trapping fungus</name>
    <name type="synonym">Arthrobotrys oligospora</name>
    <dbReference type="NCBI Taxonomy" id="2813651"/>
    <lineage>
        <taxon>Eukaryota</taxon>
        <taxon>Fungi</taxon>
        <taxon>Dikarya</taxon>
        <taxon>Ascomycota</taxon>
        <taxon>Pezizomycotina</taxon>
        <taxon>Orbiliomycetes</taxon>
        <taxon>Orbiliales</taxon>
        <taxon>Orbiliaceae</taxon>
        <taxon>Orbilia</taxon>
    </lineage>
</organism>
<dbReference type="Proteomes" id="UP000614610">
    <property type="component" value="Unassembled WGS sequence"/>
</dbReference>
<protein>
    <submittedName>
        <fullName evidence="1">Uncharacterized protein</fullName>
    </submittedName>
</protein>
<evidence type="ECO:0000313" key="2">
    <source>
        <dbReference type="EMBL" id="KAF3217628.1"/>
    </source>
</evidence>
<proteinExistence type="predicted"/>
<dbReference type="EMBL" id="WIWT01000013">
    <property type="protein sequence ID" value="KAF3217628.1"/>
    <property type="molecule type" value="Genomic_DNA"/>
</dbReference>
<dbReference type="Gene3D" id="3.80.10.10">
    <property type="entry name" value="Ribonuclease Inhibitor"/>
    <property type="match status" value="1"/>
</dbReference>
<sequence length="512" mass="58898">MQTVEPPPLSEMEMEFKPTKRPRRPLVLSAPPEIFDIVSDYIDDEDDFLAFRMVCQDFNAKFREAHLKCIYGVRRLFYALESFENLLKISRHPSGMNKYVRQIDICWSTPYYHFVGGDQFVNEVEANANGEFDEIRDMVLAITNLAGQKADEVLKLQSSGEEITFFSLALAGFPHLRTINVEQAIFEMKPFSRSEFNLFFPGVGMAPGKHLHHLLKNNRLKSSFFHGTRLMEDEPSNGFFWKLPIHSLLASGVTHLHILAFNNSTGLQSDAFDLSAYSLPQFKATFANLKSLKFYIGGFNWGSDDDQRINAKFGGWLETIGSNLEELSLESKRFYHWNRAVVLPVKIGLPRLKKLTLDHFVGSTSNLGQFLDTCKSQLQHLVILNTMFEGSEVSDWYTLLQYLKENCIHLQEMELRPSVLELIEILYNNDVTTEILPSFLAKATKNSIFDERDWTVVYPSVRPGVVVEERRRINDAIGRFSNAEDFWDSVTEGKWRSREFLRDLLQAPDRTS</sequence>
<gene>
    <name evidence="1" type="ORF">TWF191_002899</name>
    <name evidence="2" type="ORF">TWF679_001831</name>
</gene>
<dbReference type="OrthoDB" id="5325109at2759"/>
<dbReference type="InterPro" id="IPR032675">
    <property type="entry name" value="LRR_dom_sf"/>
</dbReference>
<dbReference type="Proteomes" id="UP000483672">
    <property type="component" value="Unassembled WGS sequence"/>
</dbReference>
<reference evidence="1 3" key="1">
    <citation type="submission" date="2019-06" db="EMBL/GenBank/DDBJ databases">
        <authorList>
            <person name="Palmer J.M."/>
        </authorList>
    </citation>
    <scope>NUCLEOTIDE SEQUENCE [LARGE SCALE GENOMIC DNA]</scope>
    <source>
        <strain evidence="1 3">TWF191</strain>
        <strain evidence="2">TWF679</strain>
    </source>
</reference>
<accession>A0A6G1ML78</accession>
<dbReference type="SUPFAM" id="SSF52047">
    <property type="entry name" value="RNI-like"/>
    <property type="match status" value="1"/>
</dbReference>
<name>A0A6G1ML78_ORBOL</name>
<comment type="caution">
    <text evidence="1">The sequence shown here is derived from an EMBL/GenBank/DDBJ whole genome shotgun (WGS) entry which is preliminary data.</text>
</comment>
<evidence type="ECO:0000313" key="3">
    <source>
        <dbReference type="Proteomes" id="UP000483672"/>
    </source>
</evidence>